<dbReference type="InterPro" id="IPR001753">
    <property type="entry name" value="Enoyl-CoA_hydra/iso"/>
</dbReference>
<organism evidence="5 6">
    <name type="scientific">Pigmentiphaga soli</name>
    <dbReference type="NCBI Taxonomy" id="1007095"/>
    <lineage>
        <taxon>Bacteria</taxon>
        <taxon>Pseudomonadati</taxon>
        <taxon>Pseudomonadota</taxon>
        <taxon>Betaproteobacteria</taxon>
        <taxon>Burkholderiales</taxon>
        <taxon>Alcaligenaceae</taxon>
        <taxon>Pigmentiphaga</taxon>
    </lineage>
</organism>
<reference evidence="6" key="1">
    <citation type="journal article" date="2019" name="Int. J. Syst. Evol. Microbiol.">
        <title>The Global Catalogue of Microorganisms (GCM) 10K type strain sequencing project: providing services to taxonomists for standard genome sequencing and annotation.</title>
        <authorList>
            <consortium name="The Broad Institute Genomics Platform"/>
            <consortium name="The Broad Institute Genome Sequencing Center for Infectious Disease"/>
            <person name="Wu L."/>
            <person name="Ma J."/>
        </authorList>
    </citation>
    <scope>NUCLEOTIDE SEQUENCE [LARGE SCALE GENOMIC DNA]</scope>
    <source>
        <strain evidence="6">JCM 17666</strain>
    </source>
</reference>
<evidence type="ECO:0000313" key="5">
    <source>
        <dbReference type="EMBL" id="GAA4341050.1"/>
    </source>
</evidence>
<accession>A0ABP8HLN1</accession>
<dbReference type="SUPFAM" id="SSF52096">
    <property type="entry name" value="ClpP/crotonase"/>
    <property type="match status" value="1"/>
</dbReference>
<keyword evidence="3" id="KW-0456">Lyase</keyword>
<dbReference type="InterPro" id="IPR018376">
    <property type="entry name" value="Enoyl-CoA_hyd/isom_CS"/>
</dbReference>
<comment type="similarity">
    <text evidence="1 4">Belongs to the enoyl-CoA hydratase/isomerase family.</text>
</comment>
<gene>
    <name evidence="5" type="ORF">GCM10023144_41330</name>
</gene>
<proteinExistence type="inferred from homology"/>
<evidence type="ECO:0000256" key="1">
    <source>
        <dbReference type="ARBA" id="ARBA00005254"/>
    </source>
</evidence>
<dbReference type="Pfam" id="PF00378">
    <property type="entry name" value="ECH_1"/>
    <property type="match status" value="1"/>
</dbReference>
<comment type="caution">
    <text evidence="5">The sequence shown here is derived from an EMBL/GenBank/DDBJ whole genome shotgun (WGS) entry which is preliminary data.</text>
</comment>
<dbReference type="Proteomes" id="UP001501671">
    <property type="component" value="Unassembled WGS sequence"/>
</dbReference>
<evidence type="ECO:0000256" key="3">
    <source>
        <dbReference type="ARBA" id="ARBA00023239"/>
    </source>
</evidence>
<keyword evidence="6" id="KW-1185">Reference proteome</keyword>
<dbReference type="EMBL" id="BAABFO010000027">
    <property type="protein sequence ID" value="GAA4341050.1"/>
    <property type="molecule type" value="Genomic_DNA"/>
</dbReference>
<name>A0ABP8HLN1_9BURK</name>
<dbReference type="CDD" id="cd06558">
    <property type="entry name" value="crotonase-like"/>
    <property type="match status" value="1"/>
</dbReference>
<dbReference type="InterPro" id="IPR029045">
    <property type="entry name" value="ClpP/crotonase-like_dom_sf"/>
</dbReference>
<dbReference type="Gene3D" id="1.10.12.10">
    <property type="entry name" value="Lyase 2-enoyl-coa Hydratase, Chain A, domain 2"/>
    <property type="match status" value="1"/>
</dbReference>
<dbReference type="PROSITE" id="PS00166">
    <property type="entry name" value="ENOYL_COA_HYDRATASE"/>
    <property type="match status" value="1"/>
</dbReference>
<keyword evidence="2" id="KW-0443">Lipid metabolism</keyword>
<evidence type="ECO:0000256" key="2">
    <source>
        <dbReference type="ARBA" id="ARBA00023098"/>
    </source>
</evidence>
<dbReference type="PANTHER" id="PTHR11941">
    <property type="entry name" value="ENOYL-COA HYDRATASE-RELATED"/>
    <property type="match status" value="1"/>
</dbReference>
<sequence>MSIDVSVSDHIALIVLNRPERMNAFDRAHYLALSEAFARVRDDPGIRVAVVTGQGERAFSTGADLKDLPFSLELSELMLTQNGLLPNRGMEVWKPIVSAVNGYCLAGGMCLMLGTDIRIAAEHAVFGLSEVKRGLIAANGGVNRVVRQLPYPIAMELLLTGDTLDAAGAERWGLVNRVVPMAQLMDEAMRVARRIAANAPLAVQAAKEVAQRGQDLDMRTGLRLEQVMLRMLQGSEDAREGVAAFAEKRQPVFQAR</sequence>
<dbReference type="InterPro" id="IPR014748">
    <property type="entry name" value="Enoyl-CoA_hydra_C"/>
</dbReference>
<dbReference type="PANTHER" id="PTHR11941:SF169">
    <property type="entry name" value="(7AS)-7A-METHYL-1,5-DIOXO-2,3,5,6,7,7A-HEXAHYDRO-1H-INDENE-CARBOXYL-COA HYDROLASE"/>
    <property type="match status" value="1"/>
</dbReference>
<dbReference type="Gene3D" id="3.90.226.10">
    <property type="entry name" value="2-enoyl-CoA Hydratase, Chain A, domain 1"/>
    <property type="match status" value="1"/>
</dbReference>
<evidence type="ECO:0000256" key="4">
    <source>
        <dbReference type="RuleBase" id="RU003707"/>
    </source>
</evidence>
<dbReference type="RefSeq" id="WP_345251805.1">
    <property type="nucleotide sequence ID" value="NZ_BAABFO010000027.1"/>
</dbReference>
<evidence type="ECO:0000313" key="6">
    <source>
        <dbReference type="Proteomes" id="UP001501671"/>
    </source>
</evidence>
<protein>
    <submittedName>
        <fullName evidence="5">Crotonase/enoyl-CoA hydratase family protein</fullName>
    </submittedName>
</protein>